<proteinExistence type="predicted"/>
<keyword evidence="3" id="KW-1185">Reference proteome</keyword>
<comment type="caution">
    <text evidence="2">The sequence shown here is derived from an EMBL/GenBank/DDBJ whole genome shotgun (WGS) entry which is preliminary data.</text>
</comment>
<sequence length="119" mass="12520">MENMKSFSRPARLGAALALMLGGVATTALTSSGTANAGSPGCDPPRTNLTVTPGQSIWASDSIFCVAWYIPVPVSIYQDNTLVASGTGRADYFCQGTTVRHYRVEYTFANPTSFDAACG</sequence>
<name>A0ABP5FS23_9ACTN</name>
<accession>A0ABP5FS23</accession>
<reference evidence="3" key="1">
    <citation type="journal article" date="2019" name="Int. J. Syst. Evol. Microbiol.">
        <title>The Global Catalogue of Microorganisms (GCM) 10K type strain sequencing project: providing services to taxonomists for standard genome sequencing and annotation.</title>
        <authorList>
            <consortium name="The Broad Institute Genomics Platform"/>
            <consortium name="The Broad Institute Genome Sequencing Center for Infectious Disease"/>
            <person name="Wu L."/>
            <person name="Ma J."/>
        </authorList>
    </citation>
    <scope>NUCLEOTIDE SEQUENCE [LARGE SCALE GENOMIC DNA]</scope>
    <source>
        <strain evidence="3">JCM 16014</strain>
    </source>
</reference>
<organism evidence="2 3">
    <name type="scientific">Catenulispora yoronensis</name>
    <dbReference type="NCBI Taxonomy" id="450799"/>
    <lineage>
        <taxon>Bacteria</taxon>
        <taxon>Bacillati</taxon>
        <taxon>Actinomycetota</taxon>
        <taxon>Actinomycetes</taxon>
        <taxon>Catenulisporales</taxon>
        <taxon>Catenulisporaceae</taxon>
        <taxon>Catenulispora</taxon>
    </lineage>
</organism>
<dbReference type="EMBL" id="BAAAQN010000016">
    <property type="protein sequence ID" value="GAA2030521.1"/>
    <property type="molecule type" value="Genomic_DNA"/>
</dbReference>
<protein>
    <submittedName>
        <fullName evidence="2">Uncharacterized protein</fullName>
    </submittedName>
</protein>
<feature type="chain" id="PRO_5046335282" evidence="1">
    <location>
        <begin position="38"/>
        <end position="119"/>
    </location>
</feature>
<evidence type="ECO:0000313" key="3">
    <source>
        <dbReference type="Proteomes" id="UP001500751"/>
    </source>
</evidence>
<gene>
    <name evidence="2" type="ORF">GCM10009839_32840</name>
</gene>
<evidence type="ECO:0000256" key="1">
    <source>
        <dbReference type="SAM" id="SignalP"/>
    </source>
</evidence>
<feature type="signal peptide" evidence="1">
    <location>
        <begin position="1"/>
        <end position="37"/>
    </location>
</feature>
<evidence type="ECO:0000313" key="2">
    <source>
        <dbReference type="EMBL" id="GAA2030521.1"/>
    </source>
</evidence>
<dbReference type="Proteomes" id="UP001500751">
    <property type="component" value="Unassembled WGS sequence"/>
</dbReference>
<keyword evidence="1" id="KW-0732">Signal</keyword>